<gene>
    <name evidence="5" type="ORF">BBF96_08710</name>
</gene>
<dbReference type="OrthoDB" id="9800955at2"/>
<reference evidence="5 6" key="1">
    <citation type="submission" date="2016-07" db="EMBL/GenBank/DDBJ databases">
        <title>Genome and transcriptome analysis of iron-reducing fermentative bacteria Anoxybacter fermentans.</title>
        <authorList>
            <person name="Zeng X."/>
            <person name="Shao Z."/>
        </authorList>
    </citation>
    <scope>NUCLEOTIDE SEQUENCE [LARGE SCALE GENOMIC DNA]</scope>
    <source>
        <strain evidence="5 6">DY22613</strain>
    </source>
</reference>
<keyword evidence="2 3" id="KW-0326">Glycosidase</keyword>
<comment type="similarity">
    <text evidence="3">Belongs to the glycosyl hydrolase 5 (cellulase A) family.</text>
</comment>
<evidence type="ECO:0000256" key="1">
    <source>
        <dbReference type="ARBA" id="ARBA00022801"/>
    </source>
</evidence>
<dbReference type="GO" id="GO:0009251">
    <property type="term" value="P:glucan catabolic process"/>
    <property type="evidence" value="ECO:0007669"/>
    <property type="project" value="TreeGrafter"/>
</dbReference>
<sequence>MIIDWNYIGNVVTGAGPQMPDLDVQPKELTLEFWQQTANYFRDTPNVIFEIFNEPQNITARDWHSNVAEIVQVIRDQGADQLVIVGGIDYGKDLSWVRENPIADDNVAYAAHIYPAHPSYLWPHFFGEIAEIYPVLITEWGFMDENRNTNQSYLAGDQATYGEPLLEYLDIHHIGWVACWYDNDWCPPMFTQDWKDYTRYGEFVMNQLKTSRK</sequence>
<accession>A0A3Q9HQU4</accession>
<proteinExistence type="inferred from homology"/>
<evidence type="ECO:0000313" key="5">
    <source>
        <dbReference type="EMBL" id="AZR73456.1"/>
    </source>
</evidence>
<dbReference type="Pfam" id="PF00150">
    <property type="entry name" value="Cellulase"/>
    <property type="match status" value="1"/>
</dbReference>
<dbReference type="RefSeq" id="WP_127016797.1">
    <property type="nucleotide sequence ID" value="NZ_CP016379.1"/>
</dbReference>
<keyword evidence="1 3" id="KW-0378">Hydrolase</keyword>
<dbReference type="GO" id="GO:0004553">
    <property type="term" value="F:hydrolase activity, hydrolyzing O-glycosyl compounds"/>
    <property type="evidence" value="ECO:0007669"/>
    <property type="project" value="InterPro"/>
</dbReference>
<evidence type="ECO:0000256" key="3">
    <source>
        <dbReference type="RuleBase" id="RU361153"/>
    </source>
</evidence>
<evidence type="ECO:0000313" key="6">
    <source>
        <dbReference type="Proteomes" id="UP000267250"/>
    </source>
</evidence>
<dbReference type="EMBL" id="CP016379">
    <property type="protein sequence ID" value="AZR73456.1"/>
    <property type="molecule type" value="Genomic_DNA"/>
</dbReference>
<dbReference type="Proteomes" id="UP000267250">
    <property type="component" value="Chromosome"/>
</dbReference>
<dbReference type="SUPFAM" id="SSF51445">
    <property type="entry name" value="(Trans)glycosidases"/>
    <property type="match status" value="1"/>
</dbReference>
<dbReference type="KEGG" id="aft:BBF96_08710"/>
<protein>
    <recommendedName>
        <fullName evidence="4">Glycoside hydrolase family 5 domain-containing protein</fullName>
    </recommendedName>
</protein>
<dbReference type="PANTHER" id="PTHR34142">
    <property type="entry name" value="ENDO-BETA-1,4-GLUCANASE A"/>
    <property type="match status" value="1"/>
</dbReference>
<feature type="domain" description="Glycoside hydrolase family 5" evidence="4">
    <location>
        <begin position="26"/>
        <end position="178"/>
    </location>
</feature>
<organism evidence="5 6">
    <name type="scientific">Anoxybacter fermentans</name>
    <dbReference type="NCBI Taxonomy" id="1323375"/>
    <lineage>
        <taxon>Bacteria</taxon>
        <taxon>Bacillati</taxon>
        <taxon>Bacillota</taxon>
        <taxon>Clostridia</taxon>
        <taxon>Halanaerobiales</taxon>
        <taxon>Anoxybacter</taxon>
    </lineage>
</organism>
<dbReference type="AlphaFoldDB" id="A0A3Q9HQU4"/>
<dbReference type="Gene3D" id="3.20.20.80">
    <property type="entry name" value="Glycosidases"/>
    <property type="match status" value="1"/>
</dbReference>
<name>A0A3Q9HQU4_9FIRM</name>
<dbReference type="InterPro" id="IPR017853">
    <property type="entry name" value="GH"/>
</dbReference>
<dbReference type="InterPro" id="IPR001547">
    <property type="entry name" value="Glyco_hydro_5"/>
</dbReference>
<dbReference type="PANTHER" id="PTHR34142:SF1">
    <property type="entry name" value="GLYCOSIDE HYDROLASE FAMILY 5 DOMAIN-CONTAINING PROTEIN"/>
    <property type="match status" value="1"/>
</dbReference>
<evidence type="ECO:0000256" key="2">
    <source>
        <dbReference type="ARBA" id="ARBA00023295"/>
    </source>
</evidence>
<keyword evidence="6" id="KW-1185">Reference proteome</keyword>
<evidence type="ECO:0000259" key="4">
    <source>
        <dbReference type="Pfam" id="PF00150"/>
    </source>
</evidence>